<comment type="caution">
    <text evidence="1">The sequence shown here is derived from an EMBL/GenBank/DDBJ whole genome shotgun (WGS) entry which is preliminary data.</text>
</comment>
<sequence length="94" mass="9646">MNDLPSPASTAARAIAAAIVRHVITAAGTALVAHGYVDQDTVNGAVSPIADEVLGALLVAGAASWSAIRARAAHWRWVEALYAPAEPRPPVQPS</sequence>
<gene>
    <name evidence="1" type="ORF">QGN17_17480</name>
</gene>
<keyword evidence="2" id="KW-1185">Reference proteome</keyword>
<dbReference type="Pfam" id="PF23987">
    <property type="entry name" value="Phage_holin_10"/>
    <property type="match status" value="1"/>
</dbReference>
<protein>
    <submittedName>
        <fullName evidence="1">Uncharacterized protein</fullName>
    </submittedName>
</protein>
<name>A0ABT6N5Y3_9SPHN</name>
<evidence type="ECO:0000313" key="2">
    <source>
        <dbReference type="Proteomes" id="UP001160625"/>
    </source>
</evidence>
<accession>A0ABT6N5Y3</accession>
<dbReference type="InterPro" id="IPR058159">
    <property type="entry name" value="Phage_holin_10"/>
</dbReference>
<dbReference type="Proteomes" id="UP001160625">
    <property type="component" value="Unassembled WGS sequence"/>
</dbReference>
<proteinExistence type="predicted"/>
<reference evidence="1" key="1">
    <citation type="submission" date="2023-04" db="EMBL/GenBank/DDBJ databases">
        <title>Sphingomonas sp. MAHUQ-71 isolated from rice field.</title>
        <authorList>
            <person name="Huq M.A."/>
        </authorList>
    </citation>
    <scope>NUCLEOTIDE SEQUENCE</scope>
    <source>
        <strain evidence="1">MAHUQ-71</strain>
    </source>
</reference>
<evidence type="ECO:0000313" key="1">
    <source>
        <dbReference type="EMBL" id="MDH7640529.1"/>
    </source>
</evidence>
<dbReference type="RefSeq" id="WP_281045888.1">
    <property type="nucleotide sequence ID" value="NZ_JARYGZ010000003.1"/>
</dbReference>
<organism evidence="1 2">
    <name type="scientific">Sphingomonas oryzagri</name>
    <dbReference type="NCBI Taxonomy" id="3042314"/>
    <lineage>
        <taxon>Bacteria</taxon>
        <taxon>Pseudomonadati</taxon>
        <taxon>Pseudomonadota</taxon>
        <taxon>Alphaproteobacteria</taxon>
        <taxon>Sphingomonadales</taxon>
        <taxon>Sphingomonadaceae</taxon>
        <taxon>Sphingomonas</taxon>
    </lineage>
</organism>
<dbReference type="EMBL" id="JARYGZ010000003">
    <property type="protein sequence ID" value="MDH7640529.1"/>
    <property type="molecule type" value="Genomic_DNA"/>
</dbReference>